<name>A0ABM5YQ52_9ALTE</name>
<geneLocation type="plasmid" evidence="1 2">
    <name>pASTE61-200</name>
</geneLocation>
<dbReference type="RefSeq" id="WP_061093806.1">
    <property type="nucleotide sequence ID" value="NZ_CP013927.1"/>
</dbReference>
<protein>
    <submittedName>
        <fullName evidence="1">Uncharacterized protein</fullName>
    </submittedName>
</protein>
<evidence type="ECO:0000313" key="2">
    <source>
        <dbReference type="Proteomes" id="UP000056750"/>
    </source>
</evidence>
<proteinExistence type="predicted"/>
<organism evidence="1 2">
    <name type="scientific">Alteromonas stellipolaris</name>
    <dbReference type="NCBI Taxonomy" id="233316"/>
    <lineage>
        <taxon>Bacteria</taxon>
        <taxon>Pseudomonadati</taxon>
        <taxon>Pseudomonadota</taxon>
        <taxon>Gammaproteobacteria</taxon>
        <taxon>Alteromonadales</taxon>
        <taxon>Alteromonadaceae</taxon>
        <taxon>Alteromonas/Salinimonas group</taxon>
        <taxon>Alteromonas</taxon>
    </lineage>
</organism>
<keyword evidence="1" id="KW-0614">Plasmid</keyword>
<sequence length="146" mass="17158">MITDNTTKQLSIQTFDAWTGKELNTSHTDSDMMVKMQLSVGKIDVDLRPTEIIDGKRFIFPAEAKWRCVEPNGVVYWSEQRLKKYCDEDTKEPLGWGANKHPIHYTNENGYLRTVTQKLEPGMWLHSWTRIPRQENRSKRLFLDLD</sequence>
<accession>A0ABM5YQ52</accession>
<evidence type="ECO:0000313" key="1">
    <source>
        <dbReference type="EMBL" id="AMJ76767.1"/>
    </source>
</evidence>
<dbReference type="Proteomes" id="UP000056750">
    <property type="component" value="Plasmid pASTE61-200"/>
</dbReference>
<dbReference type="EMBL" id="CP013927">
    <property type="protein sequence ID" value="AMJ76767.1"/>
    <property type="molecule type" value="Genomic_DNA"/>
</dbReference>
<reference evidence="1 2" key="1">
    <citation type="submission" date="2015-12" db="EMBL/GenBank/DDBJ databases">
        <title>Intraspecies pangenome expansion in the marine bacterium Alteromonas.</title>
        <authorList>
            <person name="Lopez-Perez M."/>
            <person name="Rodriguez-Valera F."/>
        </authorList>
    </citation>
    <scope>NUCLEOTIDE SEQUENCE [LARGE SCALE GENOMIC DNA]</scope>
    <source>
        <strain evidence="1 2">LMG 21861</strain>
        <plasmid evidence="1 2">pASTE61-200</plasmid>
    </source>
</reference>
<keyword evidence="2" id="KW-1185">Reference proteome</keyword>
<gene>
    <name evidence="1" type="ORF">AVL57_01085</name>
</gene>